<accession>A0ABQ9IQP4</accession>
<gene>
    <name evidence="1" type="ORF">NQ317_007716</name>
</gene>
<comment type="caution">
    <text evidence="1">The sequence shown here is derived from an EMBL/GenBank/DDBJ whole genome shotgun (WGS) entry which is preliminary data.</text>
</comment>
<protein>
    <submittedName>
        <fullName evidence="1">Uncharacterized protein</fullName>
    </submittedName>
</protein>
<evidence type="ECO:0000313" key="2">
    <source>
        <dbReference type="Proteomes" id="UP001162164"/>
    </source>
</evidence>
<proteinExistence type="predicted"/>
<dbReference type="Proteomes" id="UP001162164">
    <property type="component" value="Unassembled WGS sequence"/>
</dbReference>
<name>A0ABQ9IQP4_9CUCU</name>
<dbReference type="EMBL" id="JAPWTJ010003618">
    <property type="protein sequence ID" value="KAJ8954110.1"/>
    <property type="molecule type" value="Genomic_DNA"/>
</dbReference>
<reference evidence="1" key="1">
    <citation type="journal article" date="2023" name="Insect Mol. Biol.">
        <title>Genome sequencing provides insights into the evolution of gene families encoding plant cell wall-degrading enzymes in longhorned beetles.</title>
        <authorList>
            <person name="Shin N.R."/>
            <person name="Okamura Y."/>
            <person name="Kirsch R."/>
            <person name="Pauchet Y."/>
        </authorList>
    </citation>
    <scope>NUCLEOTIDE SEQUENCE</scope>
    <source>
        <strain evidence="1">MMC_N1</strain>
    </source>
</reference>
<sequence>MKAFKSLQAYKYFESGFVLKTGTKLVNDCYILLGKRHAEQTEACEACLGALRACNIFLQSTQYQWREPCKIQKCDEQNPIESFIVERAQATFFAVLSYDTNSAIFTFPNQWVLKGCRWP</sequence>
<keyword evidence="2" id="KW-1185">Reference proteome</keyword>
<organism evidence="1 2">
    <name type="scientific">Molorchus minor</name>
    <dbReference type="NCBI Taxonomy" id="1323400"/>
    <lineage>
        <taxon>Eukaryota</taxon>
        <taxon>Metazoa</taxon>
        <taxon>Ecdysozoa</taxon>
        <taxon>Arthropoda</taxon>
        <taxon>Hexapoda</taxon>
        <taxon>Insecta</taxon>
        <taxon>Pterygota</taxon>
        <taxon>Neoptera</taxon>
        <taxon>Endopterygota</taxon>
        <taxon>Coleoptera</taxon>
        <taxon>Polyphaga</taxon>
        <taxon>Cucujiformia</taxon>
        <taxon>Chrysomeloidea</taxon>
        <taxon>Cerambycidae</taxon>
        <taxon>Lamiinae</taxon>
        <taxon>Monochamini</taxon>
        <taxon>Molorchus</taxon>
    </lineage>
</organism>
<evidence type="ECO:0000313" key="1">
    <source>
        <dbReference type="EMBL" id="KAJ8954110.1"/>
    </source>
</evidence>